<feature type="chain" id="PRO_5003255264" evidence="2">
    <location>
        <begin position="22"/>
        <end position="376"/>
    </location>
</feature>
<accession>F0QRU4</accession>
<keyword evidence="4" id="KW-1185">Reference proteome</keyword>
<evidence type="ECO:0000256" key="2">
    <source>
        <dbReference type="SAM" id="SignalP"/>
    </source>
</evidence>
<evidence type="ECO:0000313" key="4">
    <source>
        <dbReference type="Proteomes" id="UP000007484"/>
    </source>
</evidence>
<feature type="signal peptide" evidence="2">
    <location>
        <begin position="1"/>
        <end position="21"/>
    </location>
</feature>
<dbReference type="Proteomes" id="UP000007484">
    <property type="component" value="Chromosome"/>
</dbReference>
<gene>
    <name evidence="3" type="ordered locus">MSU_0683</name>
</gene>
<dbReference type="HOGENOM" id="CLU_782610_0_0_14"/>
<keyword evidence="1" id="KW-0175">Coiled coil</keyword>
<reference evidence="3 4" key="1">
    <citation type="journal article" date="2011" name="J. Bacteriol.">
        <title>Complete genome sequences of two hemotropic Mycoplasmas, Mycoplasma haemofelis strain Ohio2 and Mycoplasma suis strain Illinois.</title>
        <authorList>
            <person name="Messick J.B."/>
            <person name="Santos A.P."/>
            <person name="Guimaraes A.M."/>
        </authorList>
    </citation>
    <scope>NUCLEOTIDE SEQUENCE [LARGE SCALE GENOMIC DNA]</scope>
    <source>
        <strain evidence="3 4">Illinois</strain>
    </source>
</reference>
<dbReference type="RefSeq" id="WP_013610057.1">
    <property type="nucleotide sequence ID" value="NC_015155.1"/>
</dbReference>
<dbReference type="AlphaFoldDB" id="F0QRU4"/>
<keyword evidence="2" id="KW-0732">Signal</keyword>
<sequence>MQLKYKLIGSLIAFAGANSTAIPFVLKSNIVQDYFSPSPNNLSLSSLNTLSNSSTTSLGTDPKERIQFSENNSQYLELVNNSAQLNSQLTNIHLDNQEQLPALSDLSSELSQTGFAVAVKQIRREIKREGGASGVEQKQIRVVREALESLNNLKEDYVKAVSKVKKYRTDIIPMVSEIQEHEISENSLGRCVNNEKGGYYCFEDRTSKVTELNNSERKALKDFLKSYLELQERSEELVEKLGKGNRNIEATRNEEKKTEIKNILQKLKEIHWDIENEDILYKYKKKSESGNFGWGENWQENPFSALFDNEVEWKAHMFRIIENEKESREGAEEEKKKSLKESLKKIHDEIKLLVAVKLLEKMEQLGVTEVVEELTK</sequence>
<proteinExistence type="predicted"/>
<evidence type="ECO:0000313" key="3">
    <source>
        <dbReference type="EMBL" id="ADX98214.1"/>
    </source>
</evidence>
<organism evidence="3 4">
    <name type="scientific">Mycoplasma suis (strain Illinois)</name>
    <dbReference type="NCBI Taxonomy" id="768700"/>
    <lineage>
        <taxon>Bacteria</taxon>
        <taxon>Bacillati</taxon>
        <taxon>Mycoplasmatota</taxon>
        <taxon>Mollicutes</taxon>
        <taxon>Mycoplasmataceae</taxon>
        <taxon>Mycoplasma</taxon>
    </lineage>
</organism>
<dbReference type="KEGG" id="mss:MSU_0683"/>
<name>F0QRU4_MYCSL</name>
<dbReference type="EMBL" id="CP002525">
    <property type="protein sequence ID" value="ADX98214.1"/>
    <property type="molecule type" value="Genomic_DNA"/>
</dbReference>
<feature type="coiled-coil region" evidence="1">
    <location>
        <begin position="143"/>
        <end position="170"/>
    </location>
</feature>
<protein>
    <submittedName>
        <fullName evidence="3">Uncharacterized protein</fullName>
    </submittedName>
</protein>
<evidence type="ECO:0000256" key="1">
    <source>
        <dbReference type="SAM" id="Coils"/>
    </source>
</evidence>